<organism evidence="1 2">
    <name type="scientific">Ancylostoma duodenale</name>
    <dbReference type="NCBI Taxonomy" id="51022"/>
    <lineage>
        <taxon>Eukaryota</taxon>
        <taxon>Metazoa</taxon>
        <taxon>Ecdysozoa</taxon>
        <taxon>Nematoda</taxon>
        <taxon>Chromadorea</taxon>
        <taxon>Rhabditida</taxon>
        <taxon>Rhabditina</taxon>
        <taxon>Rhabditomorpha</taxon>
        <taxon>Strongyloidea</taxon>
        <taxon>Ancylostomatidae</taxon>
        <taxon>Ancylostomatinae</taxon>
        <taxon>Ancylostoma</taxon>
    </lineage>
</organism>
<protein>
    <submittedName>
        <fullName evidence="1">Uncharacterized protein</fullName>
    </submittedName>
</protein>
<evidence type="ECO:0000313" key="2">
    <source>
        <dbReference type="Proteomes" id="UP000054047"/>
    </source>
</evidence>
<accession>A0A0C2DHY9</accession>
<dbReference type="AlphaFoldDB" id="A0A0C2DHY9"/>
<dbReference type="EMBL" id="KN726137">
    <property type="protein sequence ID" value="KIH69583.1"/>
    <property type="molecule type" value="Genomic_DNA"/>
</dbReference>
<proteinExistence type="predicted"/>
<evidence type="ECO:0000313" key="1">
    <source>
        <dbReference type="EMBL" id="KIH69583.1"/>
    </source>
</evidence>
<reference evidence="1 2" key="1">
    <citation type="submission" date="2013-12" db="EMBL/GenBank/DDBJ databases">
        <title>Draft genome of the parsitic nematode Ancylostoma duodenale.</title>
        <authorList>
            <person name="Mitreva M."/>
        </authorList>
    </citation>
    <scope>NUCLEOTIDE SEQUENCE [LARGE SCALE GENOMIC DNA]</scope>
    <source>
        <strain evidence="1 2">Zhejiang</strain>
    </source>
</reference>
<gene>
    <name evidence="1" type="ORF">ANCDUO_00078</name>
</gene>
<sequence>MDYLFQMRQVPQEISGGRADPLAMDGFAEANLLLSSALEQLDDLIINADAHDFSFVFEQSFVPEIVV</sequence>
<dbReference type="Proteomes" id="UP000054047">
    <property type="component" value="Unassembled WGS sequence"/>
</dbReference>
<name>A0A0C2DHY9_9BILA</name>
<keyword evidence="2" id="KW-1185">Reference proteome</keyword>